<reference evidence="2" key="1">
    <citation type="journal article" date="2019" name="bioRxiv">
        <title>The Genome of the Zebra Mussel, Dreissena polymorpha: A Resource for Invasive Species Research.</title>
        <authorList>
            <person name="McCartney M.A."/>
            <person name="Auch B."/>
            <person name="Kono T."/>
            <person name="Mallez S."/>
            <person name="Zhang Y."/>
            <person name="Obille A."/>
            <person name="Becker A."/>
            <person name="Abrahante J.E."/>
            <person name="Garbe J."/>
            <person name="Badalamenti J.P."/>
            <person name="Herman A."/>
            <person name="Mangelson H."/>
            <person name="Liachko I."/>
            <person name="Sullivan S."/>
            <person name="Sone E.D."/>
            <person name="Koren S."/>
            <person name="Silverstein K.A.T."/>
            <person name="Beckman K.B."/>
            <person name="Gohl D.M."/>
        </authorList>
    </citation>
    <scope>NUCLEOTIDE SEQUENCE</scope>
    <source>
        <strain evidence="2">Duluth1</strain>
        <tissue evidence="2">Whole animal</tissue>
    </source>
</reference>
<proteinExistence type="predicted"/>
<organism evidence="2 3">
    <name type="scientific">Dreissena polymorpha</name>
    <name type="common">Zebra mussel</name>
    <name type="synonym">Mytilus polymorpha</name>
    <dbReference type="NCBI Taxonomy" id="45954"/>
    <lineage>
        <taxon>Eukaryota</taxon>
        <taxon>Metazoa</taxon>
        <taxon>Spiralia</taxon>
        <taxon>Lophotrochozoa</taxon>
        <taxon>Mollusca</taxon>
        <taxon>Bivalvia</taxon>
        <taxon>Autobranchia</taxon>
        <taxon>Heteroconchia</taxon>
        <taxon>Euheterodonta</taxon>
        <taxon>Imparidentia</taxon>
        <taxon>Neoheterodontei</taxon>
        <taxon>Myida</taxon>
        <taxon>Dreissenoidea</taxon>
        <taxon>Dreissenidae</taxon>
        <taxon>Dreissena</taxon>
    </lineage>
</organism>
<dbReference type="AlphaFoldDB" id="A0A9D4N2S0"/>
<evidence type="ECO:0000256" key="1">
    <source>
        <dbReference type="SAM" id="Phobius"/>
    </source>
</evidence>
<name>A0A9D4N2S0_DREPO</name>
<comment type="caution">
    <text evidence="2">The sequence shown here is derived from an EMBL/GenBank/DDBJ whole genome shotgun (WGS) entry which is preliminary data.</text>
</comment>
<keyword evidence="3" id="KW-1185">Reference proteome</keyword>
<keyword evidence="1" id="KW-0812">Transmembrane</keyword>
<evidence type="ECO:0000313" key="2">
    <source>
        <dbReference type="EMBL" id="KAH3886986.1"/>
    </source>
</evidence>
<evidence type="ECO:0000313" key="3">
    <source>
        <dbReference type="Proteomes" id="UP000828390"/>
    </source>
</evidence>
<keyword evidence="1" id="KW-1133">Transmembrane helix</keyword>
<dbReference type="Proteomes" id="UP000828390">
    <property type="component" value="Unassembled WGS sequence"/>
</dbReference>
<gene>
    <name evidence="2" type="ORF">DPMN_010999</name>
</gene>
<reference evidence="2" key="2">
    <citation type="submission" date="2020-11" db="EMBL/GenBank/DDBJ databases">
        <authorList>
            <person name="McCartney M.A."/>
            <person name="Auch B."/>
            <person name="Kono T."/>
            <person name="Mallez S."/>
            <person name="Becker A."/>
            <person name="Gohl D.M."/>
            <person name="Silverstein K.A.T."/>
            <person name="Koren S."/>
            <person name="Bechman K.B."/>
            <person name="Herman A."/>
            <person name="Abrahante J.E."/>
            <person name="Garbe J."/>
        </authorList>
    </citation>
    <scope>NUCLEOTIDE SEQUENCE</scope>
    <source>
        <strain evidence="2">Duluth1</strain>
        <tissue evidence="2">Whole animal</tissue>
    </source>
</reference>
<sequence length="155" mass="17693">MMNTTFCSISMMITTSVAYVITTFCSSMMITTFCSSMMITTFCRWYDDYNFCSSIMITTFCSSLMITTFVADDDYNFLKRSSMMITTFCSVAYDDLQLSVAQYDDYKFTVAQYDDYNYSCLTTTLEVPSIFTLMATRQKRTVNAGMGPCGLQDML</sequence>
<dbReference type="EMBL" id="JAIWYP010000001">
    <property type="protein sequence ID" value="KAH3886986.1"/>
    <property type="molecule type" value="Genomic_DNA"/>
</dbReference>
<accession>A0A9D4N2S0</accession>
<protein>
    <submittedName>
        <fullName evidence="2">Uncharacterized protein</fullName>
    </submittedName>
</protein>
<feature type="transmembrane region" description="Helical" evidence="1">
    <location>
        <begin position="51"/>
        <end position="71"/>
    </location>
</feature>
<feature type="transmembrane region" description="Helical" evidence="1">
    <location>
        <begin position="12"/>
        <end position="39"/>
    </location>
</feature>
<keyword evidence="1" id="KW-0472">Membrane</keyword>